<protein>
    <submittedName>
        <fullName evidence="1">Uncharacterized protein</fullName>
    </submittedName>
</protein>
<gene>
    <name evidence="1" type="ORF">ABB05_12570</name>
</gene>
<accession>A0A177ZQC6</accession>
<evidence type="ECO:0000313" key="2">
    <source>
        <dbReference type="Proteomes" id="UP000077881"/>
    </source>
</evidence>
<proteinExistence type="predicted"/>
<organism evidence="1 2">
    <name type="scientific">Lederbergia galactosidilytica</name>
    <dbReference type="NCBI Taxonomy" id="217031"/>
    <lineage>
        <taxon>Bacteria</taxon>
        <taxon>Bacillati</taxon>
        <taxon>Bacillota</taxon>
        <taxon>Bacilli</taxon>
        <taxon>Bacillales</taxon>
        <taxon>Bacillaceae</taxon>
        <taxon>Lederbergia</taxon>
    </lineage>
</organism>
<reference evidence="1 2" key="1">
    <citation type="submission" date="2015-05" db="EMBL/GenBank/DDBJ databases">
        <title>Comparison of genome.</title>
        <authorList>
            <person name="Zheng Z."/>
            <person name="Sun M."/>
        </authorList>
    </citation>
    <scope>NUCLEOTIDE SEQUENCE [LARGE SCALE GENOMIC DNA]</scope>
    <source>
        <strain evidence="1 2">G25-74</strain>
    </source>
</reference>
<dbReference type="AlphaFoldDB" id="A0A177ZQC6"/>
<keyword evidence="2" id="KW-1185">Reference proteome</keyword>
<name>A0A177ZQC6_9BACI</name>
<evidence type="ECO:0000313" key="1">
    <source>
        <dbReference type="EMBL" id="OAK70186.1"/>
    </source>
</evidence>
<dbReference type="Proteomes" id="UP000077881">
    <property type="component" value="Unassembled WGS sequence"/>
</dbReference>
<dbReference type="STRING" id="217031.ABB05_12570"/>
<comment type="caution">
    <text evidence="1">The sequence shown here is derived from an EMBL/GenBank/DDBJ whole genome shotgun (WGS) entry which is preliminary data.</text>
</comment>
<sequence length="115" mass="13527">MFRLEGFTVPFFWIQNQIFLNFNYLHVETDALLFNKKGINSSFIRDLCLFLIVSLLKIVIEAEGKDPDVWFATLYKIIAMKQLKRYIMEKVLSLNSMGNKLFCLFNYGICKESSH</sequence>
<dbReference type="EMBL" id="LDJR01000051">
    <property type="protein sequence ID" value="OAK70186.1"/>
    <property type="molecule type" value="Genomic_DNA"/>
</dbReference>
<dbReference type="PATRIC" id="fig|217031.6.peg.2703"/>